<gene>
    <name evidence="2" type="ORF">SAMN05444008_112154</name>
</gene>
<feature type="compositionally biased region" description="Basic and acidic residues" evidence="1">
    <location>
        <begin position="66"/>
        <end position="75"/>
    </location>
</feature>
<evidence type="ECO:0000313" key="3">
    <source>
        <dbReference type="Proteomes" id="UP000184368"/>
    </source>
</evidence>
<dbReference type="OrthoDB" id="680895at2"/>
<dbReference type="AlphaFoldDB" id="A0A1M5ERK6"/>
<keyword evidence="3" id="KW-1185">Reference proteome</keyword>
<evidence type="ECO:0000256" key="1">
    <source>
        <dbReference type="SAM" id="MobiDB-lite"/>
    </source>
</evidence>
<feature type="compositionally biased region" description="Basic and acidic residues" evidence="1">
    <location>
        <begin position="1"/>
        <end position="10"/>
    </location>
</feature>
<dbReference type="EMBL" id="FQUO01000012">
    <property type="protein sequence ID" value="SHF81750.1"/>
    <property type="molecule type" value="Genomic_DNA"/>
</dbReference>
<proteinExistence type="predicted"/>
<reference evidence="2 3" key="1">
    <citation type="submission" date="2016-11" db="EMBL/GenBank/DDBJ databases">
        <authorList>
            <person name="Jaros S."/>
            <person name="Januszkiewicz K."/>
            <person name="Wedrychowicz H."/>
        </authorList>
    </citation>
    <scope>NUCLEOTIDE SEQUENCE [LARGE SCALE GENOMIC DNA]</scope>
    <source>
        <strain evidence="2 3">DSM 26897</strain>
    </source>
</reference>
<feature type="region of interest" description="Disordered" evidence="1">
    <location>
        <begin position="1"/>
        <end position="20"/>
    </location>
</feature>
<evidence type="ECO:0000313" key="2">
    <source>
        <dbReference type="EMBL" id="SHF81750.1"/>
    </source>
</evidence>
<protein>
    <submittedName>
        <fullName evidence="2">Uncharacterized protein</fullName>
    </submittedName>
</protein>
<sequence>MSDENNKQLRPESYPKPTEMDMALRQQDEYTTLKPNEQGHINGVSQLDNPGEDNAANQEDVAENFDNYRKNREGE</sequence>
<dbReference type="RefSeq" id="WP_143157371.1">
    <property type="nucleotide sequence ID" value="NZ_FQUO01000012.1"/>
</dbReference>
<organism evidence="2 3">
    <name type="scientific">Cnuella takakiae</name>
    <dbReference type="NCBI Taxonomy" id="1302690"/>
    <lineage>
        <taxon>Bacteria</taxon>
        <taxon>Pseudomonadati</taxon>
        <taxon>Bacteroidota</taxon>
        <taxon>Chitinophagia</taxon>
        <taxon>Chitinophagales</taxon>
        <taxon>Chitinophagaceae</taxon>
        <taxon>Cnuella</taxon>
    </lineage>
</organism>
<accession>A0A1M5ERK6</accession>
<dbReference type="Proteomes" id="UP000184368">
    <property type="component" value="Unassembled WGS sequence"/>
</dbReference>
<name>A0A1M5ERK6_9BACT</name>
<feature type="region of interest" description="Disordered" evidence="1">
    <location>
        <begin position="35"/>
        <end position="75"/>
    </location>
</feature>